<comment type="caution">
    <text evidence="2">The sequence shown here is derived from an EMBL/GenBank/DDBJ whole genome shotgun (WGS) entry which is preliminary data.</text>
</comment>
<dbReference type="EMBL" id="NIOF01000011">
    <property type="protein sequence ID" value="OWQ86226.1"/>
    <property type="molecule type" value="Genomic_DNA"/>
</dbReference>
<dbReference type="OrthoDB" id="9793115at2"/>
<dbReference type="InterPro" id="IPR013078">
    <property type="entry name" value="His_Pase_superF_clade-1"/>
</dbReference>
<name>A0A246J0X4_9BURK</name>
<keyword evidence="3" id="KW-1185">Reference proteome</keyword>
<accession>A0A246J0X4</accession>
<dbReference type="Pfam" id="PF00300">
    <property type="entry name" value="His_Phos_1"/>
    <property type="match status" value="2"/>
</dbReference>
<protein>
    <recommendedName>
        <fullName evidence="4">Histidine phosphatase family protein</fullName>
    </recommendedName>
</protein>
<dbReference type="AlphaFoldDB" id="A0A246J0X4"/>
<reference evidence="2 3" key="1">
    <citation type="journal article" date="2008" name="Int. J. Syst. Evol. Microbiol.">
        <title>Description of Roseateles aquatilis sp. nov. and Roseateles terrae sp. nov., in the class Betaproteobacteria, and emended description of the genus Roseateles.</title>
        <authorList>
            <person name="Gomila M."/>
            <person name="Bowien B."/>
            <person name="Falsen E."/>
            <person name="Moore E.R."/>
            <person name="Lalucat J."/>
        </authorList>
    </citation>
    <scope>NUCLEOTIDE SEQUENCE [LARGE SCALE GENOMIC DNA]</scope>
    <source>
        <strain evidence="2 3">CCUG 48205</strain>
    </source>
</reference>
<dbReference type="PANTHER" id="PTHR48100">
    <property type="entry name" value="BROAD-SPECIFICITY PHOSPHATASE YOR283W-RELATED"/>
    <property type="match status" value="1"/>
</dbReference>
<evidence type="ECO:0000313" key="2">
    <source>
        <dbReference type="EMBL" id="OWQ86226.1"/>
    </source>
</evidence>
<dbReference type="Proteomes" id="UP000197468">
    <property type="component" value="Unassembled WGS sequence"/>
</dbReference>
<dbReference type="Gene3D" id="3.40.50.1240">
    <property type="entry name" value="Phosphoglycerate mutase-like"/>
    <property type="match status" value="1"/>
</dbReference>
<evidence type="ECO:0000256" key="1">
    <source>
        <dbReference type="SAM" id="MobiDB-lite"/>
    </source>
</evidence>
<organism evidence="2 3">
    <name type="scientific">Roseateles aquatilis</name>
    <dbReference type="NCBI Taxonomy" id="431061"/>
    <lineage>
        <taxon>Bacteria</taxon>
        <taxon>Pseudomonadati</taxon>
        <taxon>Pseudomonadota</taxon>
        <taxon>Betaproteobacteria</taxon>
        <taxon>Burkholderiales</taxon>
        <taxon>Sphaerotilaceae</taxon>
        <taxon>Roseateles</taxon>
    </lineage>
</organism>
<dbReference type="GO" id="GO:0016791">
    <property type="term" value="F:phosphatase activity"/>
    <property type="evidence" value="ECO:0007669"/>
    <property type="project" value="TreeGrafter"/>
</dbReference>
<feature type="region of interest" description="Disordered" evidence="1">
    <location>
        <begin position="142"/>
        <end position="170"/>
    </location>
</feature>
<gene>
    <name evidence="2" type="ORF">CDN99_20540</name>
</gene>
<dbReference type="InterPro" id="IPR050275">
    <property type="entry name" value="PGM_Phosphatase"/>
</dbReference>
<dbReference type="SUPFAM" id="SSF53254">
    <property type="entry name" value="Phosphoglycerate mutase-like"/>
    <property type="match status" value="1"/>
</dbReference>
<sequence>MPVHRFVLVRHAQADCNLLDDGAPLDASQADSPLTALGQRQAAALAAGLPEGWCEGPVFCSPMRRALDTATALARARGLALAIDPRLVEVAPTAASPTGLTQGDWDGFLTRRVAFPDRVLIPGVESLTAQFERVRSFLSELGERRSPSGGADATSEAVRPGATRAAHEAPSAGARATTLIVSHATTVELALLALLGLELDALRRFRFRLSNTGVHVVESEGLGAPARLLMVNGLAHLGRWI</sequence>
<dbReference type="CDD" id="cd07067">
    <property type="entry name" value="HP_PGM_like"/>
    <property type="match status" value="1"/>
</dbReference>
<dbReference type="PANTHER" id="PTHR48100:SF1">
    <property type="entry name" value="HISTIDINE PHOSPHATASE FAMILY PROTEIN-RELATED"/>
    <property type="match status" value="1"/>
</dbReference>
<evidence type="ECO:0008006" key="4">
    <source>
        <dbReference type="Google" id="ProtNLM"/>
    </source>
</evidence>
<dbReference type="InterPro" id="IPR029033">
    <property type="entry name" value="His_PPase_superfam"/>
</dbReference>
<evidence type="ECO:0000313" key="3">
    <source>
        <dbReference type="Proteomes" id="UP000197468"/>
    </source>
</evidence>
<dbReference type="GO" id="GO:0005737">
    <property type="term" value="C:cytoplasm"/>
    <property type="evidence" value="ECO:0007669"/>
    <property type="project" value="TreeGrafter"/>
</dbReference>
<proteinExistence type="predicted"/>
<dbReference type="SMART" id="SM00855">
    <property type="entry name" value="PGAM"/>
    <property type="match status" value="1"/>
</dbReference>